<evidence type="ECO:0000313" key="4">
    <source>
        <dbReference type="Proteomes" id="UP000623678"/>
    </source>
</evidence>
<feature type="transmembrane region" description="Helical" evidence="1">
    <location>
        <begin position="21"/>
        <end position="46"/>
    </location>
</feature>
<dbReference type="Proteomes" id="UP000623678">
    <property type="component" value="Unassembled WGS sequence"/>
</dbReference>
<name>A0A926EKY8_9FIRM</name>
<protein>
    <recommendedName>
        <fullName evidence="2">DUF4015 domain-containing protein</fullName>
    </recommendedName>
</protein>
<keyword evidence="1" id="KW-0472">Membrane</keyword>
<comment type="caution">
    <text evidence="3">The sequence shown here is derived from an EMBL/GenBank/DDBJ whole genome shotgun (WGS) entry which is preliminary data.</text>
</comment>
<accession>A0A926EKY8</accession>
<evidence type="ECO:0000256" key="1">
    <source>
        <dbReference type="SAM" id="Phobius"/>
    </source>
</evidence>
<reference evidence="3" key="1">
    <citation type="submission" date="2020-08" db="EMBL/GenBank/DDBJ databases">
        <title>Genome public.</title>
        <authorList>
            <person name="Liu C."/>
            <person name="Sun Q."/>
        </authorList>
    </citation>
    <scope>NUCLEOTIDE SEQUENCE</scope>
    <source>
        <strain evidence="3">NSJ-64</strain>
    </source>
</reference>
<keyword evidence="4" id="KW-1185">Reference proteome</keyword>
<sequence>MAKQYKVKRYHKIYTSRTRSTSHVVVKIICCVFAVCALGFVGWSVYGPISDFLSGVDFTSPGEEDLQPVINADVLPPSQSEPEPEPEPISVLPQVKAIYFPVSMLTNEEAVNEIIEQIAAMPSINAIMFDLKDASGNISYQSSLELVAQAQAQVENAFDLEALCKKLTDNGIVPIGRINAFRDPVAASRIPDAGVKYMNSEILWLDNAQENGGKPWLNPYSDLAQAYITDIACESISLGVEAIVLDNVSFPTGYGQEFATYGNTAAESTRSDILASFLDKIEEQILQQGGEMAVYISGVAALGVNNTFYGSNPLALSNTNVILDVQPAQFGDVFALENFTLTGPILTPYETVDGLLKFLQPDLTGKDITAMIQGYTTNQVLTNNKIYTYEDIVSQVEALSANGVDNYILYSPNGSYPAFAG</sequence>
<evidence type="ECO:0000259" key="2">
    <source>
        <dbReference type="Pfam" id="PF13200"/>
    </source>
</evidence>
<gene>
    <name evidence="3" type="ORF">H8705_02765</name>
</gene>
<dbReference type="EMBL" id="JACRTD010000002">
    <property type="protein sequence ID" value="MBC8584501.1"/>
    <property type="molecule type" value="Genomic_DNA"/>
</dbReference>
<keyword evidence="1" id="KW-1133">Transmembrane helix</keyword>
<organism evidence="3 4">
    <name type="scientific">Youxingia wuxianensis</name>
    <dbReference type="NCBI Taxonomy" id="2763678"/>
    <lineage>
        <taxon>Bacteria</taxon>
        <taxon>Bacillati</taxon>
        <taxon>Bacillota</taxon>
        <taxon>Clostridia</taxon>
        <taxon>Eubacteriales</taxon>
        <taxon>Oscillospiraceae</taxon>
        <taxon>Youxingia</taxon>
    </lineage>
</organism>
<dbReference type="InterPro" id="IPR025275">
    <property type="entry name" value="DUF4015"/>
</dbReference>
<keyword evidence="1" id="KW-0812">Transmembrane</keyword>
<dbReference type="RefSeq" id="WP_262394334.1">
    <property type="nucleotide sequence ID" value="NZ_JACRTD010000002.1"/>
</dbReference>
<dbReference type="AlphaFoldDB" id="A0A926EKY8"/>
<proteinExistence type="predicted"/>
<feature type="domain" description="DUF4015" evidence="2">
    <location>
        <begin position="97"/>
        <end position="416"/>
    </location>
</feature>
<evidence type="ECO:0000313" key="3">
    <source>
        <dbReference type="EMBL" id="MBC8584501.1"/>
    </source>
</evidence>
<dbReference type="Pfam" id="PF13200">
    <property type="entry name" value="DUF4015"/>
    <property type="match status" value="1"/>
</dbReference>